<name>A0A0H5P628_NOCFR</name>
<dbReference type="SUPFAM" id="SSF81301">
    <property type="entry name" value="Nucleotidyltransferase"/>
    <property type="match status" value="1"/>
</dbReference>
<keyword evidence="1 3" id="KW-0808">Transferase</keyword>
<organism evidence="3 4">
    <name type="scientific">Nocardia farcinica</name>
    <dbReference type="NCBI Taxonomy" id="37329"/>
    <lineage>
        <taxon>Bacteria</taxon>
        <taxon>Bacillati</taxon>
        <taxon>Actinomycetota</taxon>
        <taxon>Actinomycetes</taxon>
        <taxon>Mycobacteriales</taxon>
        <taxon>Nocardiaceae</taxon>
        <taxon>Nocardia</taxon>
    </lineage>
</organism>
<evidence type="ECO:0000313" key="4">
    <source>
        <dbReference type="Proteomes" id="UP000057820"/>
    </source>
</evidence>
<dbReference type="InterPro" id="IPR025184">
    <property type="entry name" value="AadA_C"/>
</dbReference>
<keyword evidence="3" id="KW-0614">Plasmid</keyword>
<evidence type="ECO:0000259" key="2">
    <source>
        <dbReference type="Pfam" id="PF13427"/>
    </source>
</evidence>
<dbReference type="InterPro" id="IPR043519">
    <property type="entry name" value="NT_sf"/>
</dbReference>
<gene>
    <name evidence="3" type="primary">ant1</name>
    <name evidence="3" type="ORF">ERS450000_05141</name>
</gene>
<dbReference type="KEGG" id="nfr:ERS450000_05141"/>
<sequence>MLPSGFWHVAFTDMDDLIRTVLDRVLAIDPGGIVGVYLYGSSTSTGLGPESDVDLLLVTRRSLTPQDRASLISTLLGLSGWKGHAEAFPEVASRRPLEVTSLVTADLKPLVAAPWRDFQFGEWLRGDFVQGYVSEPERDPDVVILLATALASHRVLHGAALDTLVTDVPFALLKDAQLAALPALVDDLDGEPRNVLLTLARALHTVETGAIVAKDQAAAVAARRVDPAGADLLLAAAREYLGEGQVDWDREASQVSSLAQSLITLIQRTSAEA</sequence>
<dbReference type="EMBL" id="LN868939">
    <property type="protein sequence ID" value="CRY82774.1"/>
    <property type="molecule type" value="Genomic_DNA"/>
</dbReference>
<dbReference type="GO" id="GO:0009012">
    <property type="term" value="F:aminoglycoside 3''-adenylyltransferase activity"/>
    <property type="evidence" value="ECO:0007669"/>
    <property type="project" value="UniProtKB-EC"/>
</dbReference>
<geneLocation type="plasmid" evidence="3">
    <name>2</name>
</geneLocation>
<dbReference type="Pfam" id="PF13427">
    <property type="entry name" value="AadA_C"/>
    <property type="match status" value="1"/>
</dbReference>
<evidence type="ECO:0000313" key="3">
    <source>
        <dbReference type="EMBL" id="CRY82774.1"/>
    </source>
</evidence>
<proteinExistence type="predicted"/>
<dbReference type="EC" id="2.7.7.47" evidence="3"/>
<reference evidence="4" key="1">
    <citation type="submission" date="2015-03" db="EMBL/GenBank/DDBJ databases">
        <authorList>
            <consortium name="Pathogen Informatics"/>
        </authorList>
    </citation>
    <scope>NUCLEOTIDE SEQUENCE [LARGE SCALE GENOMIC DNA]</scope>
    <source>
        <strain evidence="4">NCTC11134</strain>
        <plasmid evidence="4">2</plasmid>
    </source>
</reference>
<dbReference type="Proteomes" id="UP000057820">
    <property type="component" value="Plasmid 2"/>
</dbReference>
<feature type="domain" description="Adenylyltransferase AadA C-terminal" evidence="2">
    <location>
        <begin position="164"/>
        <end position="262"/>
    </location>
</feature>
<dbReference type="AlphaFoldDB" id="A0A0H5P628"/>
<dbReference type="CDD" id="cd05403">
    <property type="entry name" value="NT_KNTase_like"/>
    <property type="match status" value="1"/>
</dbReference>
<evidence type="ECO:0000256" key="1">
    <source>
        <dbReference type="ARBA" id="ARBA00022679"/>
    </source>
</evidence>
<keyword evidence="3" id="KW-0548">Nucleotidyltransferase</keyword>
<accession>A0A0H5P628</accession>
<protein>
    <submittedName>
        <fullName evidence="3">Streptomycin 3''-adenylyltransferase</fullName>
        <ecNumber evidence="3">2.7.7.47</ecNumber>
    </submittedName>
</protein>